<reference evidence="1" key="2">
    <citation type="submission" date="2020-09" db="EMBL/GenBank/DDBJ databases">
        <authorList>
            <person name="Sun Q."/>
            <person name="Ohkuma M."/>
        </authorList>
    </citation>
    <scope>NUCLEOTIDE SEQUENCE</scope>
    <source>
        <strain evidence="1">JCM 4714</strain>
    </source>
</reference>
<gene>
    <name evidence="1" type="ORF">GCM10010339_79960</name>
</gene>
<name>A0A918YS20_9ACTN</name>
<dbReference type="RefSeq" id="WP_229882291.1">
    <property type="nucleotide sequence ID" value="NZ_BMVG01000040.1"/>
</dbReference>
<comment type="caution">
    <text evidence="1">The sequence shown here is derived from an EMBL/GenBank/DDBJ whole genome shotgun (WGS) entry which is preliminary data.</text>
</comment>
<dbReference type="EMBL" id="BMVG01000040">
    <property type="protein sequence ID" value="GHE13338.1"/>
    <property type="molecule type" value="Genomic_DNA"/>
</dbReference>
<evidence type="ECO:0000313" key="1">
    <source>
        <dbReference type="EMBL" id="GHE13338.1"/>
    </source>
</evidence>
<protein>
    <submittedName>
        <fullName evidence="1">Uncharacterized protein</fullName>
    </submittedName>
</protein>
<proteinExistence type="predicted"/>
<dbReference type="AlphaFoldDB" id="A0A918YS20"/>
<dbReference type="Proteomes" id="UP000655443">
    <property type="component" value="Unassembled WGS sequence"/>
</dbReference>
<accession>A0A918YS20</accession>
<sequence>MLVGAALDAGEGAGEHARSFCLVAVDGTTLSAPDEDAVTWRADVHESGRYPDTAMSVVIGDPIPCTAVAVNITQLRVNRFEGAKLLGPVGAAAMARVDQALRAVQDL</sequence>
<reference evidence="1" key="1">
    <citation type="journal article" date="2014" name="Int. J. Syst. Evol. Microbiol.">
        <title>Complete genome sequence of Corynebacterium casei LMG S-19264T (=DSM 44701T), isolated from a smear-ripened cheese.</title>
        <authorList>
            <consortium name="US DOE Joint Genome Institute (JGI-PGF)"/>
            <person name="Walter F."/>
            <person name="Albersmeier A."/>
            <person name="Kalinowski J."/>
            <person name="Ruckert C."/>
        </authorList>
    </citation>
    <scope>NUCLEOTIDE SEQUENCE</scope>
    <source>
        <strain evidence="1">JCM 4714</strain>
    </source>
</reference>
<keyword evidence="2" id="KW-1185">Reference proteome</keyword>
<evidence type="ECO:0000313" key="2">
    <source>
        <dbReference type="Proteomes" id="UP000655443"/>
    </source>
</evidence>
<organism evidence="1 2">
    <name type="scientific">Streptomyces alanosinicus</name>
    <dbReference type="NCBI Taxonomy" id="68171"/>
    <lineage>
        <taxon>Bacteria</taxon>
        <taxon>Bacillati</taxon>
        <taxon>Actinomycetota</taxon>
        <taxon>Actinomycetes</taxon>
        <taxon>Kitasatosporales</taxon>
        <taxon>Streptomycetaceae</taxon>
        <taxon>Streptomyces</taxon>
    </lineage>
</organism>